<evidence type="ECO:0000313" key="1">
    <source>
        <dbReference type="EMBL" id="KAG5586187.1"/>
    </source>
</evidence>
<protein>
    <submittedName>
        <fullName evidence="1">Uncharacterized protein</fullName>
    </submittedName>
</protein>
<sequence length="385" mass="44761">MVFLIMQSNSDAIEKKSNSSLAEYCESSIAHIDLTEECGTILDADDPPQLSKCQQRNKRRRKCHRQAQKARMAKLRVEESTLIERPVPPEKAKRAAQLLPDAVEHTSICTIKDHIVATEEPPEVTHISHGPESQLKDVLFQTFNLKEKKFNIIPGIETPHVQPALYPAKWDRPIKIIAFMDTGATTSILNTTALPNEQWIPHFQKFNTVSKGIRTTRVITKNFITKEFFPGVQYRTKLLGSIILGTDLLIGFDIYKQLNDRIKEKTQGIAFRDKFKPYTTTTRLFPIMEDKRVKNMNCQLVEESCADSHREFLKKHDKPLWLNEEFFIRLPFKRNESINATRERHYGMNPEHLQLVKKKYDELLEYRLIVPSDSQWSSENFYFNK</sequence>
<reference evidence="1 2" key="1">
    <citation type="submission" date="2020-09" db="EMBL/GenBank/DDBJ databases">
        <title>De no assembly of potato wild relative species, Solanum commersonii.</title>
        <authorList>
            <person name="Cho K."/>
        </authorList>
    </citation>
    <scope>NUCLEOTIDE SEQUENCE [LARGE SCALE GENOMIC DNA]</scope>
    <source>
        <strain evidence="1">LZ3.2</strain>
        <tissue evidence="1">Leaf</tissue>
    </source>
</reference>
<proteinExistence type="predicted"/>
<gene>
    <name evidence="1" type="ORF">H5410_046621</name>
</gene>
<dbReference type="EMBL" id="JACXVP010000009">
    <property type="protein sequence ID" value="KAG5586187.1"/>
    <property type="molecule type" value="Genomic_DNA"/>
</dbReference>
<accession>A0A9J5XCS2</accession>
<dbReference type="Proteomes" id="UP000824120">
    <property type="component" value="Chromosome 9"/>
</dbReference>
<dbReference type="Gene3D" id="3.10.10.10">
    <property type="entry name" value="HIV Type 1 Reverse Transcriptase, subunit A, domain 1"/>
    <property type="match status" value="1"/>
</dbReference>
<evidence type="ECO:0000313" key="2">
    <source>
        <dbReference type="Proteomes" id="UP000824120"/>
    </source>
</evidence>
<comment type="caution">
    <text evidence="1">The sequence shown here is derived from an EMBL/GenBank/DDBJ whole genome shotgun (WGS) entry which is preliminary data.</text>
</comment>
<keyword evidence="2" id="KW-1185">Reference proteome</keyword>
<name>A0A9J5XCS2_SOLCO</name>
<dbReference type="AlphaFoldDB" id="A0A9J5XCS2"/>
<dbReference type="OrthoDB" id="1914518at2759"/>
<organism evidence="1 2">
    <name type="scientific">Solanum commersonii</name>
    <name type="common">Commerson's wild potato</name>
    <name type="synonym">Commerson's nightshade</name>
    <dbReference type="NCBI Taxonomy" id="4109"/>
    <lineage>
        <taxon>Eukaryota</taxon>
        <taxon>Viridiplantae</taxon>
        <taxon>Streptophyta</taxon>
        <taxon>Embryophyta</taxon>
        <taxon>Tracheophyta</taxon>
        <taxon>Spermatophyta</taxon>
        <taxon>Magnoliopsida</taxon>
        <taxon>eudicotyledons</taxon>
        <taxon>Gunneridae</taxon>
        <taxon>Pentapetalae</taxon>
        <taxon>asterids</taxon>
        <taxon>lamiids</taxon>
        <taxon>Solanales</taxon>
        <taxon>Solanaceae</taxon>
        <taxon>Solanoideae</taxon>
        <taxon>Solaneae</taxon>
        <taxon>Solanum</taxon>
    </lineage>
</organism>